<feature type="binding site" evidence="4">
    <location>
        <position position="277"/>
    </location>
    <ligand>
        <name>S-adenosyl-L-methionine</name>
        <dbReference type="ChEBI" id="CHEBI:59789"/>
    </ligand>
</feature>
<feature type="binding site" evidence="4">
    <location>
        <position position="224"/>
    </location>
    <ligand>
        <name>S-adenosyl-L-methionine</name>
        <dbReference type="ChEBI" id="CHEBI:59789"/>
    </ligand>
</feature>
<evidence type="ECO:0000256" key="1">
    <source>
        <dbReference type="ARBA" id="ARBA00022603"/>
    </source>
</evidence>
<dbReference type="InterPro" id="IPR010280">
    <property type="entry name" value="U5_MeTrfase_fam"/>
</dbReference>
<keyword evidence="7" id="KW-1185">Reference proteome</keyword>
<evidence type="ECO:0000313" key="7">
    <source>
        <dbReference type="Proteomes" id="UP000321617"/>
    </source>
</evidence>
<evidence type="ECO:0000313" key="6">
    <source>
        <dbReference type="EMBL" id="TWJ15202.1"/>
    </source>
</evidence>
<protein>
    <submittedName>
        <fullName evidence="6">23S rRNA m(5)U-1939 methyltransferase</fullName>
    </submittedName>
</protein>
<feature type="domain" description="TRAM" evidence="5">
    <location>
        <begin position="1"/>
        <end position="52"/>
    </location>
</feature>
<organism evidence="6 7">
    <name type="scientific">Stackebrandtia albiflava</name>
    <dbReference type="NCBI Taxonomy" id="406432"/>
    <lineage>
        <taxon>Bacteria</taxon>
        <taxon>Bacillati</taxon>
        <taxon>Actinomycetota</taxon>
        <taxon>Actinomycetes</taxon>
        <taxon>Glycomycetales</taxon>
        <taxon>Glycomycetaceae</taxon>
        <taxon>Stackebrandtia</taxon>
    </lineage>
</organism>
<dbReference type="EMBL" id="VLLL01000005">
    <property type="protein sequence ID" value="TWJ15202.1"/>
    <property type="molecule type" value="Genomic_DNA"/>
</dbReference>
<feature type="binding site" evidence="4">
    <location>
        <position position="253"/>
    </location>
    <ligand>
        <name>S-adenosyl-L-methionine</name>
        <dbReference type="ChEBI" id="CHEBI:59789"/>
    </ligand>
</feature>
<keyword evidence="3 4" id="KW-0949">S-adenosyl-L-methionine</keyword>
<dbReference type="Proteomes" id="UP000321617">
    <property type="component" value="Unassembled WGS sequence"/>
</dbReference>
<evidence type="ECO:0000256" key="3">
    <source>
        <dbReference type="ARBA" id="ARBA00022691"/>
    </source>
</evidence>
<gene>
    <name evidence="6" type="ORF">LX16_0902</name>
</gene>
<dbReference type="PROSITE" id="PS50926">
    <property type="entry name" value="TRAM"/>
    <property type="match status" value="1"/>
</dbReference>
<keyword evidence="1 4" id="KW-0489">Methyltransferase</keyword>
<evidence type="ECO:0000259" key="5">
    <source>
        <dbReference type="PROSITE" id="PS50926"/>
    </source>
</evidence>
<dbReference type="Gene3D" id="3.40.50.150">
    <property type="entry name" value="Vaccinia Virus protein VP39"/>
    <property type="match status" value="2"/>
</dbReference>
<dbReference type="SUPFAM" id="SSF50249">
    <property type="entry name" value="Nucleic acid-binding proteins"/>
    <property type="match status" value="1"/>
</dbReference>
<dbReference type="CDD" id="cd02440">
    <property type="entry name" value="AdoMet_MTases"/>
    <property type="match status" value="1"/>
</dbReference>
<dbReference type="AlphaFoldDB" id="A0A562VBH2"/>
<dbReference type="PANTHER" id="PTHR11061:SF30">
    <property type="entry name" value="TRNA (URACIL(54)-C(5))-METHYLTRANSFERASE"/>
    <property type="match status" value="1"/>
</dbReference>
<comment type="similarity">
    <text evidence="4">Belongs to the class I-like SAM-binding methyltransferase superfamily. RNA M5U methyltransferase family.</text>
</comment>
<dbReference type="OrthoDB" id="9804590at2"/>
<keyword evidence="2 4" id="KW-0808">Transferase</keyword>
<dbReference type="InterPro" id="IPR012340">
    <property type="entry name" value="NA-bd_OB-fold"/>
</dbReference>
<dbReference type="Gene3D" id="2.40.50.140">
    <property type="entry name" value="Nucleic acid-binding proteins"/>
    <property type="match status" value="1"/>
</dbReference>
<feature type="active site" description="Nucleophile" evidence="4">
    <location>
        <position position="344"/>
    </location>
</feature>
<accession>A0A562VBH2</accession>
<reference evidence="6 7" key="1">
    <citation type="journal article" date="2013" name="Stand. Genomic Sci.">
        <title>Genomic Encyclopedia of Type Strains, Phase I: The one thousand microbial genomes (KMG-I) project.</title>
        <authorList>
            <person name="Kyrpides N.C."/>
            <person name="Woyke T."/>
            <person name="Eisen J.A."/>
            <person name="Garrity G."/>
            <person name="Lilburn T.G."/>
            <person name="Beck B.J."/>
            <person name="Whitman W.B."/>
            <person name="Hugenholtz P."/>
            <person name="Klenk H.P."/>
        </authorList>
    </citation>
    <scope>NUCLEOTIDE SEQUENCE [LARGE SCALE GENOMIC DNA]</scope>
    <source>
        <strain evidence="6 7">DSM 45044</strain>
    </source>
</reference>
<dbReference type="Pfam" id="PF01938">
    <property type="entry name" value="TRAM"/>
    <property type="match status" value="1"/>
</dbReference>
<dbReference type="GO" id="GO:0070475">
    <property type="term" value="P:rRNA base methylation"/>
    <property type="evidence" value="ECO:0007669"/>
    <property type="project" value="TreeGrafter"/>
</dbReference>
<dbReference type="RefSeq" id="WP_147133515.1">
    <property type="nucleotide sequence ID" value="NZ_BAABIJ010000001.1"/>
</dbReference>
<dbReference type="Pfam" id="PF05958">
    <property type="entry name" value="tRNA_U5-meth_tr"/>
    <property type="match status" value="1"/>
</dbReference>
<feature type="binding site" evidence="4">
    <location>
        <position position="317"/>
    </location>
    <ligand>
        <name>S-adenosyl-L-methionine</name>
        <dbReference type="ChEBI" id="CHEBI:59789"/>
    </ligand>
</feature>
<evidence type="ECO:0000256" key="2">
    <source>
        <dbReference type="ARBA" id="ARBA00022679"/>
    </source>
</evidence>
<dbReference type="Gene3D" id="2.40.50.1070">
    <property type="match status" value="1"/>
</dbReference>
<evidence type="ECO:0000256" key="4">
    <source>
        <dbReference type="PROSITE-ProRule" id="PRU01024"/>
    </source>
</evidence>
<name>A0A562VBH2_9ACTN</name>
<dbReference type="InterPro" id="IPR002792">
    <property type="entry name" value="TRAM_dom"/>
</dbReference>
<dbReference type="PANTHER" id="PTHR11061">
    <property type="entry name" value="RNA M5U METHYLTRANSFERASE"/>
    <property type="match status" value="1"/>
</dbReference>
<proteinExistence type="inferred from homology"/>
<dbReference type="InterPro" id="IPR029063">
    <property type="entry name" value="SAM-dependent_MTases_sf"/>
</dbReference>
<dbReference type="SUPFAM" id="SSF53335">
    <property type="entry name" value="S-adenosyl-L-methionine-dependent methyltransferases"/>
    <property type="match status" value="1"/>
</dbReference>
<dbReference type="PROSITE" id="PS51687">
    <property type="entry name" value="SAM_MT_RNA_M5U"/>
    <property type="match status" value="1"/>
</dbReference>
<sequence>MIVEVGPVAHGGHCVARADGRVIFVRHALPGERVRVHVTERRKGYWRADAVEVIEASPDRVKPPCPYAGVCGGCDLQHVSAEGQTSWKTDVLREQLTRLGGLSGDEAAAHRVEALPGGLLGWRTRMQYAVDAAGRPGLREHRSRTVVPIDRCLIADERIQETDVLARRWRGSGVVGVAIGDEDGPAVYTQRDRRGAARPVSGPARVRQLVAGHWFSPTPEAFWQVHVLAADVFLATAIDLVRPKDGETCWDLYAGAGLFAAGLADAVGPAGRVFAVESDPRGDTAANLADLPQVTVVPGQVEDAVAELSAPDVVVLDPPRSGAGAAVVDVVARAAPRAIAYVACDPAALARDLRTFAAAGYRLTGLRAYDAFPMTQHFETIALLEPEGRGTD</sequence>
<comment type="caution">
    <text evidence="6">The sequence shown here is derived from an EMBL/GenBank/DDBJ whole genome shotgun (WGS) entry which is preliminary data.</text>
</comment>
<dbReference type="GO" id="GO:0070041">
    <property type="term" value="F:rRNA (uridine-C5-)-methyltransferase activity"/>
    <property type="evidence" value="ECO:0007669"/>
    <property type="project" value="TreeGrafter"/>
</dbReference>